<keyword evidence="5" id="KW-1278">Translocase</keyword>
<dbReference type="AlphaFoldDB" id="A0A1X9T3S6"/>
<dbReference type="Pfam" id="PF00361">
    <property type="entry name" value="Proton_antipo_M"/>
    <property type="match status" value="1"/>
</dbReference>
<comment type="function">
    <text evidence="5">NDH-1 shuttles electrons from NADH, via FMN and iron-sulfur (Fe-S) centers, to quinones in the respiratory chain. The immediate electron acceptor for the enzyme in this species is believed to be ubiquinone. Couples the redox reaction to proton translocation (for every two electrons transferred, four hydrogen ions are translocated across the cytoplasmic membrane), and thus conserves the redox energy in a proton gradient.</text>
</comment>
<keyword evidence="2 5" id="KW-0812">Transmembrane</keyword>
<dbReference type="InterPro" id="IPR010096">
    <property type="entry name" value="NADH-Q_OxRdtase_suN/2"/>
</dbReference>
<dbReference type="GO" id="GO:0042773">
    <property type="term" value="P:ATP synthesis coupled electron transport"/>
    <property type="evidence" value="ECO:0007669"/>
    <property type="project" value="InterPro"/>
</dbReference>
<dbReference type="HAMAP" id="MF_00445">
    <property type="entry name" value="NDH1_NuoN_1"/>
    <property type="match status" value="1"/>
</dbReference>
<dbReference type="STRING" id="1660074.CVIC8964_1725"/>
<organism evidence="8 9">
    <name type="scientific">Campylobacter vicugnae</name>
    <dbReference type="NCBI Taxonomy" id="1660076"/>
    <lineage>
        <taxon>Bacteria</taxon>
        <taxon>Pseudomonadati</taxon>
        <taxon>Campylobacterota</taxon>
        <taxon>Epsilonproteobacteria</taxon>
        <taxon>Campylobacterales</taxon>
        <taxon>Campylobacteraceae</taxon>
        <taxon>Campylobacter</taxon>
    </lineage>
</organism>
<dbReference type="GO" id="GO:0050136">
    <property type="term" value="F:NADH dehydrogenase (quinone) (non-electrogenic) activity"/>
    <property type="evidence" value="ECO:0007669"/>
    <property type="project" value="UniProtKB-UniRule"/>
</dbReference>
<feature type="transmembrane region" description="Helical" evidence="5">
    <location>
        <begin position="29"/>
        <end position="48"/>
    </location>
</feature>
<reference evidence="8 9" key="1">
    <citation type="journal article" date="2017" name="Genome Biol. Evol.">
        <title>Comparative Genomic Analysis Identifies a Campylobacter Clade Deficient in Selenium Metabolism.</title>
        <authorList>
            <person name="Miller W.G."/>
            <person name="Yee E."/>
            <person name="Lopes B.S."/>
            <person name="Chapman M.H."/>
            <person name="Huynh S."/>
            <person name="Bono J.L."/>
            <person name="Parker C.T."/>
            <person name="Strachan N.J.C."/>
            <person name="Forbes K.J."/>
        </authorList>
    </citation>
    <scope>NUCLEOTIDE SEQUENCE [LARGE SCALE GENOMIC DNA]</scope>
    <source>
        <strain evidence="8 9">RM8964</strain>
    </source>
</reference>
<keyword evidence="5" id="KW-0813">Transport</keyword>
<evidence type="ECO:0000256" key="1">
    <source>
        <dbReference type="ARBA" id="ARBA00004127"/>
    </source>
</evidence>
<feature type="transmembrane region" description="Helical" evidence="5">
    <location>
        <begin position="157"/>
        <end position="178"/>
    </location>
</feature>
<sequence>MIALTPFLLSIAAIIANIFLSVTKIKKGLLLGVNLLFWAIVLVSFFVFRNEIVNSDLPFFATGFIVFGQFELVLCSIVAVLTILFFATLYFSDDERYFKPELVALANLASFGMMGMIISSEIITTLIFIEIASISIYAMIALNSLSSKSIEAAFKYFLLSSFMSAFYLLGAALIFGMTQTTKYELLSKLSSPSFITTIGAMLIIAMMFFKIAIFGFYRWSIDVYYGASTSITGYLAGAFKLASFGMLIKFALLYSGGWNDILAIIFSVVAICSMFIGNFLSLKEIDVKKILIAAGIVHAGYIFINLASFSGEESLFAGVFYIAIYAITTGFGFLLLNALFGDKQVTIDSIAGLYKSSPIAALAFTIISLSFIGFPYTVGFLGKVYIFSSAFEAGYAYLAIFGIINTILSVYYYLRIIISIYFKESNEIVILSKSRTIWLNILSILAIAFVILEGIGIGSILGYLSLVMV</sequence>
<dbReference type="InterPro" id="IPR001750">
    <property type="entry name" value="ND/Mrp_TM"/>
</dbReference>
<feature type="transmembrane region" description="Helical" evidence="5">
    <location>
        <begin position="231"/>
        <end position="255"/>
    </location>
</feature>
<dbReference type="EMBL" id="CP018791">
    <property type="protein sequence ID" value="ARR03093.1"/>
    <property type="molecule type" value="Genomic_DNA"/>
</dbReference>
<evidence type="ECO:0000256" key="5">
    <source>
        <dbReference type="HAMAP-Rule" id="MF_00445"/>
    </source>
</evidence>
<feature type="transmembrane region" description="Helical" evidence="5">
    <location>
        <begin position="6"/>
        <end position="22"/>
    </location>
</feature>
<feature type="transmembrane region" description="Helical" evidence="5">
    <location>
        <begin position="261"/>
        <end position="281"/>
    </location>
</feature>
<accession>A0A1X9T3S6</accession>
<keyword evidence="5" id="KW-1003">Cell membrane</keyword>
<feature type="transmembrane region" description="Helical" evidence="5">
    <location>
        <begin position="198"/>
        <end position="219"/>
    </location>
</feature>
<evidence type="ECO:0000313" key="8">
    <source>
        <dbReference type="EMBL" id="ARR03093.1"/>
    </source>
</evidence>
<dbReference type="RefSeq" id="WP_086334180.1">
    <property type="nucleotide sequence ID" value="NZ_CP018791.1"/>
</dbReference>
<comment type="subcellular location">
    <subcellularLocation>
        <location evidence="5">Cell membrane</location>
        <topology evidence="5">Multi-pass membrane protein</topology>
    </subcellularLocation>
    <subcellularLocation>
        <location evidence="1">Endomembrane system</location>
        <topology evidence="1">Multi-pass membrane protein</topology>
    </subcellularLocation>
    <subcellularLocation>
        <location evidence="6">Membrane</location>
        <topology evidence="6">Multi-pass membrane protein</topology>
    </subcellularLocation>
</comment>
<evidence type="ECO:0000256" key="4">
    <source>
        <dbReference type="ARBA" id="ARBA00023136"/>
    </source>
</evidence>
<feature type="domain" description="NADH:quinone oxidoreductase/Mrp antiporter transmembrane" evidence="7">
    <location>
        <begin position="119"/>
        <end position="409"/>
    </location>
</feature>
<keyword evidence="5" id="KW-0830">Ubiquinone</keyword>
<feature type="transmembrane region" description="Helical" evidence="5">
    <location>
        <begin position="290"/>
        <end position="309"/>
    </location>
</feature>
<feature type="transmembrane region" description="Helical" evidence="5">
    <location>
        <begin position="394"/>
        <end position="416"/>
    </location>
</feature>
<feature type="transmembrane region" description="Helical" evidence="5">
    <location>
        <begin position="60"/>
        <end position="90"/>
    </location>
</feature>
<protein>
    <recommendedName>
        <fullName evidence="5">NADH-quinone oxidoreductase subunit N</fullName>
        <ecNumber evidence="5">7.1.1.-</ecNumber>
    </recommendedName>
    <alternativeName>
        <fullName evidence="5">NADH dehydrogenase I subunit N</fullName>
    </alternativeName>
    <alternativeName>
        <fullName evidence="5">NDH-1 subunit N</fullName>
    </alternativeName>
</protein>
<dbReference type="EC" id="7.1.1.-" evidence="5"/>
<keyword evidence="5" id="KW-0874">Quinone</keyword>
<gene>
    <name evidence="5 8" type="primary">nuoN</name>
    <name evidence="8" type="ORF">CVIC8964_1725</name>
</gene>
<dbReference type="GO" id="GO:0005886">
    <property type="term" value="C:plasma membrane"/>
    <property type="evidence" value="ECO:0007669"/>
    <property type="project" value="UniProtKB-SubCell"/>
</dbReference>
<comment type="catalytic activity">
    <reaction evidence="5">
        <text>a quinone + NADH + 5 H(+)(in) = a quinol + NAD(+) + 4 H(+)(out)</text>
        <dbReference type="Rhea" id="RHEA:57888"/>
        <dbReference type="ChEBI" id="CHEBI:15378"/>
        <dbReference type="ChEBI" id="CHEBI:24646"/>
        <dbReference type="ChEBI" id="CHEBI:57540"/>
        <dbReference type="ChEBI" id="CHEBI:57945"/>
        <dbReference type="ChEBI" id="CHEBI:132124"/>
    </reaction>
</comment>
<keyword evidence="4 5" id="KW-0472">Membrane</keyword>
<keyword evidence="8" id="KW-0560">Oxidoreductase</keyword>
<dbReference type="Proteomes" id="UP000194265">
    <property type="component" value="Chromosome"/>
</dbReference>
<dbReference type="OrthoDB" id="9805769at2"/>
<evidence type="ECO:0000259" key="7">
    <source>
        <dbReference type="Pfam" id="PF00361"/>
    </source>
</evidence>
<feature type="transmembrane region" description="Helical" evidence="5">
    <location>
        <begin position="315"/>
        <end position="340"/>
    </location>
</feature>
<dbReference type="GO" id="GO:0008137">
    <property type="term" value="F:NADH dehydrogenase (ubiquinone) activity"/>
    <property type="evidence" value="ECO:0007669"/>
    <property type="project" value="InterPro"/>
</dbReference>
<comment type="subunit">
    <text evidence="5">NDH-1 is composed of 14 different subunits. Subunits NuoA, H, J, K, L, M, N constitute the membrane sector of the complex.</text>
</comment>
<comment type="similarity">
    <text evidence="5">Belongs to the complex I subunit 2 family.</text>
</comment>
<dbReference type="GO" id="GO:0048038">
    <property type="term" value="F:quinone binding"/>
    <property type="evidence" value="ECO:0007669"/>
    <property type="project" value="UniProtKB-KW"/>
</dbReference>
<evidence type="ECO:0000256" key="6">
    <source>
        <dbReference type="RuleBase" id="RU000320"/>
    </source>
</evidence>
<dbReference type="PANTHER" id="PTHR22773">
    <property type="entry name" value="NADH DEHYDROGENASE"/>
    <property type="match status" value="1"/>
</dbReference>
<name>A0A1X9T3S6_9BACT</name>
<feature type="transmembrane region" description="Helical" evidence="5">
    <location>
        <begin position="437"/>
        <end position="464"/>
    </location>
</feature>
<proteinExistence type="inferred from homology"/>
<keyword evidence="3 5" id="KW-1133">Transmembrane helix</keyword>
<feature type="transmembrane region" description="Helical" evidence="5">
    <location>
        <begin position="102"/>
        <end position="120"/>
    </location>
</feature>
<evidence type="ECO:0000313" key="9">
    <source>
        <dbReference type="Proteomes" id="UP000194265"/>
    </source>
</evidence>
<evidence type="ECO:0000256" key="2">
    <source>
        <dbReference type="ARBA" id="ARBA00022692"/>
    </source>
</evidence>
<evidence type="ECO:0000256" key="3">
    <source>
        <dbReference type="ARBA" id="ARBA00022989"/>
    </source>
</evidence>
<feature type="transmembrane region" description="Helical" evidence="5">
    <location>
        <begin position="126"/>
        <end position="145"/>
    </location>
</feature>
<keyword evidence="5" id="KW-0520">NAD</keyword>
<feature type="transmembrane region" description="Helical" evidence="5">
    <location>
        <begin position="361"/>
        <end position="382"/>
    </location>
</feature>
<dbReference type="GO" id="GO:0012505">
    <property type="term" value="C:endomembrane system"/>
    <property type="evidence" value="ECO:0007669"/>
    <property type="project" value="UniProtKB-SubCell"/>
</dbReference>